<feature type="transmembrane region" description="Helical" evidence="1">
    <location>
        <begin position="40"/>
        <end position="58"/>
    </location>
</feature>
<keyword evidence="1" id="KW-0812">Transmembrane</keyword>
<dbReference type="EMBL" id="JAMQOS010000007">
    <property type="protein sequence ID" value="MDS0284130.1"/>
    <property type="molecule type" value="Genomic_DNA"/>
</dbReference>
<reference evidence="2 3" key="1">
    <citation type="submission" date="2022-06" db="EMBL/GenBank/DDBJ databases">
        <title>Halomicroarcula sp. a new haloarchaeum isolate from saline soil.</title>
        <authorList>
            <person name="Strakova D."/>
            <person name="Galisteo C."/>
            <person name="Sanchez-Porro C."/>
            <person name="Ventosa A."/>
        </authorList>
    </citation>
    <scope>NUCLEOTIDE SEQUENCE [LARGE SCALE GENOMIC DNA]</scope>
    <source>
        <strain evidence="2 3">S3CR25-11</strain>
    </source>
</reference>
<accession>A0ABU2FTP8</accession>
<gene>
    <name evidence="2" type="ORF">NDI86_18725</name>
</gene>
<evidence type="ECO:0000313" key="3">
    <source>
        <dbReference type="Proteomes" id="UP001268864"/>
    </source>
</evidence>
<evidence type="ECO:0000313" key="2">
    <source>
        <dbReference type="EMBL" id="MDS0284130.1"/>
    </source>
</evidence>
<comment type="caution">
    <text evidence="2">The sequence shown here is derived from an EMBL/GenBank/DDBJ whole genome shotgun (WGS) entry which is preliminary data.</text>
</comment>
<feature type="transmembrane region" description="Helical" evidence="1">
    <location>
        <begin position="15"/>
        <end position="34"/>
    </location>
</feature>
<sequence>MDITSRVAGIETERALFAVGAIITGALTVVVFRSGNEDQGALFATFAIYLGGAATPLIRDNITQYKRTGAIALGGVGIAALVMGIDSGLPYLFIIGAIAALFNLF</sequence>
<keyword evidence="1" id="KW-0472">Membrane</keyword>
<name>A0ABU2FTP8_9EURY</name>
<keyword evidence="1" id="KW-1133">Transmembrane helix</keyword>
<protein>
    <recommendedName>
        <fullName evidence="4">FUSC family protein</fullName>
    </recommendedName>
</protein>
<organism evidence="2 3">
    <name type="scientific">Haloarcula onubensis</name>
    <dbReference type="NCBI Taxonomy" id="2950539"/>
    <lineage>
        <taxon>Archaea</taxon>
        <taxon>Methanobacteriati</taxon>
        <taxon>Methanobacteriota</taxon>
        <taxon>Stenosarchaea group</taxon>
        <taxon>Halobacteria</taxon>
        <taxon>Halobacteriales</taxon>
        <taxon>Haloarculaceae</taxon>
        <taxon>Haloarcula</taxon>
    </lineage>
</organism>
<dbReference type="RefSeq" id="WP_310901873.1">
    <property type="nucleotide sequence ID" value="NZ_JAMQOS010000007.1"/>
</dbReference>
<proteinExistence type="predicted"/>
<evidence type="ECO:0008006" key="4">
    <source>
        <dbReference type="Google" id="ProtNLM"/>
    </source>
</evidence>
<dbReference type="Proteomes" id="UP001268864">
    <property type="component" value="Unassembled WGS sequence"/>
</dbReference>
<feature type="transmembrane region" description="Helical" evidence="1">
    <location>
        <begin position="70"/>
        <end position="102"/>
    </location>
</feature>
<evidence type="ECO:0000256" key="1">
    <source>
        <dbReference type="SAM" id="Phobius"/>
    </source>
</evidence>
<keyword evidence="3" id="KW-1185">Reference proteome</keyword>